<comment type="caution">
    <text evidence="8">The sequence shown here is derived from an EMBL/GenBank/DDBJ whole genome shotgun (WGS) entry which is preliminary data.</text>
</comment>
<dbReference type="Pfam" id="PF07732">
    <property type="entry name" value="Cu-oxidase_3"/>
    <property type="match status" value="1"/>
</dbReference>
<feature type="chain" id="PRO_5046106734" description="Laccase" evidence="4">
    <location>
        <begin position="20"/>
        <end position="555"/>
    </location>
</feature>
<feature type="domain" description="Plastocyanin-like" evidence="6">
    <location>
        <begin position="361"/>
        <end position="496"/>
    </location>
</feature>
<dbReference type="EMBL" id="JBEFKJ010000004">
    <property type="protein sequence ID" value="KAL2046154.1"/>
    <property type="molecule type" value="Genomic_DNA"/>
</dbReference>
<dbReference type="CDD" id="cd13877">
    <property type="entry name" value="CuRO_2_Fet3p_like"/>
    <property type="match status" value="1"/>
</dbReference>
<sequence length="555" mass="61438">MFYNSYLLVILHYVLYVSAATYNWNVGWQTENPDGLQPRPVIAINGQWPPPTLYANVGDTVTIYLKNGLGNETTGMHFHGLFQNGTASMDGPTQVTQCPIGPGETFTYTFQVNQPGTYWYHSHNGGQYPDGFRGALIIHDPSIPYQYDKEEVLVLSDWYHSQIPDLIPGFLSTTANPHGAEPVPNSALLNDNPTTSFSIRPGKTYLFRIINVSNFASFLLKFDQHQMAIIEVDGVYTVKQSTDLIYITAGQRYSVLITAKATAPGQNYAFVGAMDPDMFDCYPCSNVPLNATGYLVYDSSKPLPNSEPTFPSYTSGFYDDFSLVPYDKQPLLGPVTKRITFNVESGTYFNQNRFAINGNSYVEPKVPTLYTVLDAGHEATNPAIYGQYANPYIISHNDIVEIVVNNGDSGGHPIHMHGHNFQMVERSPPFTTPHKYSGTPTTTPPATPVRRDVMKVQASGYLVYRFRADNPGVWAFHCHIDWHLTAGFFATIIEAPLALQAQSIPANHIQACKHQHLPYRGNAAGNTHNYTDLTGANNAPPVYNTGAYCGNCKPS</sequence>
<evidence type="ECO:0000256" key="4">
    <source>
        <dbReference type="SAM" id="SignalP"/>
    </source>
</evidence>
<dbReference type="InterPro" id="IPR011706">
    <property type="entry name" value="Cu-oxidase_C"/>
</dbReference>
<dbReference type="SUPFAM" id="SSF49503">
    <property type="entry name" value="Cupredoxins"/>
    <property type="match status" value="3"/>
</dbReference>
<evidence type="ECO:0000259" key="5">
    <source>
        <dbReference type="Pfam" id="PF00394"/>
    </source>
</evidence>
<feature type="domain" description="Plastocyanin-like" evidence="7">
    <location>
        <begin position="26"/>
        <end position="141"/>
    </location>
</feature>
<reference evidence="8 9" key="1">
    <citation type="submission" date="2024-09" db="EMBL/GenBank/DDBJ databases">
        <title>Rethinking Asexuality: The Enigmatic Case of Functional Sexual Genes in Lepraria (Stereocaulaceae).</title>
        <authorList>
            <person name="Doellman M."/>
            <person name="Sun Y."/>
            <person name="Barcenas-Pena A."/>
            <person name="Lumbsch H.T."/>
            <person name="Grewe F."/>
        </authorList>
    </citation>
    <scope>NUCLEOTIDE SEQUENCE [LARGE SCALE GENOMIC DNA]</scope>
    <source>
        <strain evidence="8 9">Mercado 3170</strain>
    </source>
</reference>
<proteinExistence type="inferred from homology"/>
<evidence type="ECO:0008006" key="10">
    <source>
        <dbReference type="Google" id="ProtNLM"/>
    </source>
</evidence>
<dbReference type="PANTHER" id="PTHR11709">
    <property type="entry name" value="MULTI-COPPER OXIDASE"/>
    <property type="match status" value="1"/>
</dbReference>
<keyword evidence="9" id="KW-1185">Reference proteome</keyword>
<gene>
    <name evidence="8" type="ORF">N7G274_001601</name>
</gene>
<dbReference type="InterPro" id="IPR044130">
    <property type="entry name" value="CuRO_2_Fet3-like"/>
</dbReference>
<dbReference type="InterPro" id="IPR008972">
    <property type="entry name" value="Cupredoxin"/>
</dbReference>
<dbReference type="Gene3D" id="2.60.40.420">
    <property type="entry name" value="Cupredoxins - blue copper proteins"/>
    <property type="match status" value="3"/>
</dbReference>
<dbReference type="CDD" id="cd13851">
    <property type="entry name" value="CuRO_1_Fet3p"/>
    <property type="match status" value="1"/>
</dbReference>
<dbReference type="Pfam" id="PF00394">
    <property type="entry name" value="Cu-oxidase"/>
    <property type="match status" value="1"/>
</dbReference>
<evidence type="ECO:0000259" key="7">
    <source>
        <dbReference type="Pfam" id="PF07732"/>
    </source>
</evidence>
<protein>
    <recommendedName>
        <fullName evidence="10">Laccase</fullName>
    </recommendedName>
</protein>
<dbReference type="PANTHER" id="PTHR11709:SF361">
    <property type="entry name" value="IRON TRANSPORT MULTICOPPER OXIDASE FET3"/>
    <property type="match status" value="1"/>
</dbReference>
<dbReference type="Pfam" id="PF07731">
    <property type="entry name" value="Cu-oxidase_2"/>
    <property type="match status" value="1"/>
</dbReference>
<feature type="domain" description="Plastocyanin-like" evidence="5">
    <location>
        <begin position="151"/>
        <end position="278"/>
    </location>
</feature>
<evidence type="ECO:0000256" key="1">
    <source>
        <dbReference type="ARBA" id="ARBA00010609"/>
    </source>
</evidence>
<dbReference type="InterPro" id="IPR045087">
    <property type="entry name" value="Cu-oxidase_fam"/>
</dbReference>
<dbReference type="InterPro" id="IPR011707">
    <property type="entry name" value="Cu-oxidase-like_N"/>
</dbReference>
<name>A0ABR4AK55_9LECA</name>
<dbReference type="Proteomes" id="UP001590950">
    <property type="component" value="Unassembled WGS sequence"/>
</dbReference>
<evidence type="ECO:0000256" key="3">
    <source>
        <dbReference type="ARBA" id="ARBA00023008"/>
    </source>
</evidence>
<organism evidence="8 9">
    <name type="scientific">Stereocaulon virgatum</name>
    <dbReference type="NCBI Taxonomy" id="373712"/>
    <lineage>
        <taxon>Eukaryota</taxon>
        <taxon>Fungi</taxon>
        <taxon>Dikarya</taxon>
        <taxon>Ascomycota</taxon>
        <taxon>Pezizomycotina</taxon>
        <taxon>Lecanoromycetes</taxon>
        <taxon>OSLEUM clade</taxon>
        <taxon>Lecanoromycetidae</taxon>
        <taxon>Lecanorales</taxon>
        <taxon>Lecanorineae</taxon>
        <taxon>Stereocaulaceae</taxon>
        <taxon>Stereocaulon</taxon>
    </lineage>
</organism>
<keyword evidence="3" id="KW-0186">Copper</keyword>
<feature type="signal peptide" evidence="4">
    <location>
        <begin position="1"/>
        <end position="19"/>
    </location>
</feature>
<evidence type="ECO:0000313" key="9">
    <source>
        <dbReference type="Proteomes" id="UP001590950"/>
    </source>
</evidence>
<evidence type="ECO:0000259" key="6">
    <source>
        <dbReference type="Pfam" id="PF07731"/>
    </source>
</evidence>
<comment type="similarity">
    <text evidence="1">Belongs to the multicopper oxidase family.</text>
</comment>
<accession>A0ABR4AK55</accession>
<dbReference type="InterPro" id="IPR001117">
    <property type="entry name" value="Cu-oxidase_2nd"/>
</dbReference>
<evidence type="ECO:0000313" key="8">
    <source>
        <dbReference type="EMBL" id="KAL2046154.1"/>
    </source>
</evidence>
<keyword evidence="2 4" id="KW-0732">Signal</keyword>
<evidence type="ECO:0000256" key="2">
    <source>
        <dbReference type="ARBA" id="ARBA00022729"/>
    </source>
</evidence>